<dbReference type="PANTHER" id="PTHR34090:SF1">
    <property type="entry name" value="LARGE RIBOSOMAL SUBUNIT PROTEIN ML52"/>
    <property type="match status" value="1"/>
</dbReference>
<comment type="similarity">
    <text evidence="2">Belongs to the mitochondrion-specific ribosomal protein mL52 family.</text>
</comment>
<dbReference type="Pfam" id="PF18699">
    <property type="entry name" value="MRPL52"/>
    <property type="match status" value="1"/>
</dbReference>
<feature type="compositionally biased region" description="Basic and acidic residues" evidence="9">
    <location>
        <begin position="105"/>
        <end position="115"/>
    </location>
</feature>
<feature type="compositionally biased region" description="Basic residues" evidence="9">
    <location>
        <begin position="116"/>
        <end position="125"/>
    </location>
</feature>
<evidence type="ECO:0000313" key="10">
    <source>
        <dbReference type="EMBL" id="JAI17038.1"/>
    </source>
</evidence>
<dbReference type="InterPro" id="IPR034596">
    <property type="entry name" value="Ribosomal_mL52"/>
</dbReference>
<dbReference type="EMBL" id="GDAI01000565">
    <property type="protein sequence ID" value="JAI17038.1"/>
    <property type="molecule type" value="mRNA"/>
</dbReference>
<organism evidence="10">
    <name type="scientific">Tabanus bromius</name>
    <name type="common">Band-eyed brown horse fly</name>
    <dbReference type="NCBI Taxonomy" id="304241"/>
    <lineage>
        <taxon>Eukaryota</taxon>
        <taxon>Metazoa</taxon>
        <taxon>Ecdysozoa</taxon>
        <taxon>Arthropoda</taxon>
        <taxon>Hexapoda</taxon>
        <taxon>Insecta</taxon>
        <taxon>Pterygota</taxon>
        <taxon>Neoptera</taxon>
        <taxon>Endopterygota</taxon>
        <taxon>Diptera</taxon>
        <taxon>Brachycera</taxon>
        <taxon>Tabanomorpha</taxon>
        <taxon>Tabanoidea</taxon>
        <taxon>Tabanidae</taxon>
        <taxon>Tabanus</taxon>
    </lineage>
</organism>
<evidence type="ECO:0000256" key="7">
    <source>
        <dbReference type="ARBA" id="ARBA00035181"/>
    </source>
</evidence>
<dbReference type="GO" id="GO:0003735">
    <property type="term" value="F:structural constituent of ribosome"/>
    <property type="evidence" value="ECO:0007669"/>
    <property type="project" value="InterPro"/>
</dbReference>
<evidence type="ECO:0000256" key="3">
    <source>
        <dbReference type="ARBA" id="ARBA00022946"/>
    </source>
</evidence>
<proteinExistence type="evidence at transcript level"/>
<keyword evidence="4 10" id="KW-0689">Ribosomal protein</keyword>
<evidence type="ECO:0000256" key="2">
    <source>
        <dbReference type="ARBA" id="ARBA00007232"/>
    </source>
</evidence>
<dbReference type="AlphaFoldDB" id="A0A0K8TSB8"/>
<comment type="subcellular location">
    <subcellularLocation>
        <location evidence="1">Mitochondrion</location>
    </subcellularLocation>
</comment>
<sequence>MLRLIRTSSAIPISNTIRCITTTSSSLLDQRWRHAQGLPENPNAYGPLTDMPDYTFLDGRPTPLGAHQKRRMLQQREIAKKIVTLSKELDFAKERYQKLQKAKEEERQKLLDSKLKPKGHLLLKK</sequence>
<evidence type="ECO:0000256" key="1">
    <source>
        <dbReference type="ARBA" id="ARBA00004173"/>
    </source>
</evidence>
<keyword evidence="5" id="KW-0496">Mitochondrion</keyword>
<name>A0A0K8TSB8_TABBR</name>
<evidence type="ECO:0000256" key="4">
    <source>
        <dbReference type="ARBA" id="ARBA00022980"/>
    </source>
</evidence>
<evidence type="ECO:0000256" key="9">
    <source>
        <dbReference type="SAM" id="MobiDB-lite"/>
    </source>
</evidence>
<dbReference type="GO" id="GO:0005762">
    <property type="term" value="C:mitochondrial large ribosomal subunit"/>
    <property type="evidence" value="ECO:0007669"/>
    <property type="project" value="InterPro"/>
</dbReference>
<evidence type="ECO:0000256" key="8">
    <source>
        <dbReference type="ARBA" id="ARBA00035425"/>
    </source>
</evidence>
<dbReference type="GO" id="GO:0032543">
    <property type="term" value="P:mitochondrial translation"/>
    <property type="evidence" value="ECO:0007669"/>
    <property type="project" value="InterPro"/>
</dbReference>
<feature type="region of interest" description="Disordered" evidence="9">
    <location>
        <begin position="105"/>
        <end position="125"/>
    </location>
</feature>
<protein>
    <recommendedName>
        <fullName evidence="7">Large ribosomal subunit protein mL52</fullName>
    </recommendedName>
    <alternativeName>
        <fullName evidence="8">39S ribosomal protein L52, mitochondrial</fullName>
    </alternativeName>
</protein>
<dbReference type="PANTHER" id="PTHR34090">
    <property type="entry name" value="39S RIBOSOMAL PROTEIN L52, MITOCHONDRIAL"/>
    <property type="match status" value="1"/>
</dbReference>
<evidence type="ECO:0000256" key="5">
    <source>
        <dbReference type="ARBA" id="ARBA00023128"/>
    </source>
</evidence>
<accession>A0A0K8TSB8</accession>
<keyword evidence="3" id="KW-0809">Transit peptide</keyword>
<evidence type="ECO:0000256" key="6">
    <source>
        <dbReference type="ARBA" id="ARBA00023274"/>
    </source>
</evidence>
<keyword evidence="6" id="KW-0687">Ribonucleoprotein</keyword>
<reference evidence="10" key="1">
    <citation type="journal article" date="2015" name="Insect Biochem. Mol. Biol.">
        <title>An insight into the sialome of the horse fly, Tabanus bromius.</title>
        <authorList>
            <person name="Ribeiro J.M."/>
            <person name="Kazimirova M."/>
            <person name="Takac P."/>
            <person name="Andersen J.F."/>
            <person name="Francischetti I.M."/>
        </authorList>
    </citation>
    <scope>NUCLEOTIDE SEQUENCE</scope>
</reference>